<dbReference type="InterPro" id="IPR031304">
    <property type="entry name" value="SLT_2"/>
</dbReference>
<dbReference type="RefSeq" id="WP_210971053.1">
    <property type="nucleotide sequence ID" value="NZ_JAGPXE010000007.1"/>
</dbReference>
<dbReference type="GO" id="GO:0016757">
    <property type="term" value="F:glycosyltransferase activity"/>
    <property type="evidence" value="ECO:0007669"/>
    <property type="project" value="UniProtKB-KW"/>
</dbReference>
<dbReference type="InterPro" id="IPR043426">
    <property type="entry name" value="MltB-like"/>
</dbReference>
<comment type="caution">
    <text evidence="3">The sequence shown here is derived from an EMBL/GenBank/DDBJ whole genome shotgun (WGS) entry which is preliminary data.</text>
</comment>
<feature type="compositionally biased region" description="Low complexity" evidence="1">
    <location>
        <begin position="330"/>
        <end position="356"/>
    </location>
</feature>
<dbReference type="Proteomes" id="UP000674084">
    <property type="component" value="Unassembled WGS sequence"/>
</dbReference>
<dbReference type="PANTHER" id="PTHR30163">
    <property type="entry name" value="MEMBRANE-BOUND LYTIC MUREIN TRANSGLYCOSYLASE B"/>
    <property type="match status" value="1"/>
</dbReference>
<dbReference type="InterPro" id="IPR023346">
    <property type="entry name" value="Lysozyme-like_dom_sf"/>
</dbReference>
<evidence type="ECO:0000256" key="1">
    <source>
        <dbReference type="SAM" id="MobiDB-lite"/>
    </source>
</evidence>
<dbReference type="EMBL" id="JAGPXE010000007">
    <property type="protein sequence ID" value="MBQ0925730.1"/>
    <property type="molecule type" value="Genomic_DNA"/>
</dbReference>
<evidence type="ECO:0000313" key="4">
    <source>
        <dbReference type="Proteomes" id="UP000674084"/>
    </source>
</evidence>
<accession>A0ABS5DHG6</accession>
<dbReference type="Gene3D" id="1.10.530.10">
    <property type="match status" value="1"/>
</dbReference>
<sequence length="534" mass="54931">MARRKDPTGVLARRRARRWLAVTAMAPVLALPAGLLSASALPTGPAPGPQASALRELGVSGNLPQAPVLSPRLLNEAADPAQLAAVPQAAPRAELPVGELGIPEPVLAAYMQAAREVEQIQACGLHWSVLASIGRIESGHARNGAIDVNGTTVHAILGPQLSGGPEVAAIPDTDAGRFDGDRVWDRAVGPMQFIPSTWRKFASDGNQDGVQSPHNVPDAAAAAGTYLCSGGEDLNDPRALAAAVFRYNHSESYVRTVLVWADAYRRGVTPTPAELAPETSDLLAAERTAESPSALALPEPEPLTIPEIEPVAPIPDPQPQAFEPVVPETAPQAEPEPLVAPVEPVVPQQPSTAPAPSQIPPPQPVPSSAEPLPSSQQPAPQSPESSPSSSVPVPQSSELAPQSSVPAPQSSAPAPQSSVPAPQSSVPAPQSSVPAPQSSEPAPQSSAPVPQSSEPVPSTSSPELVPPPSEVGETCDTALLDRGEFALIEPLAGDDVLPGESPPMLAQPDSEVFTDAGGVAEPCTVPDAYTPRPQ</sequence>
<proteinExistence type="predicted"/>
<evidence type="ECO:0000313" key="3">
    <source>
        <dbReference type="EMBL" id="MBQ0925730.1"/>
    </source>
</evidence>
<evidence type="ECO:0000259" key="2">
    <source>
        <dbReference type="Pfam" id="PF13406"/>
    </source>
</evidence>
<dbReference type="Pfam" id="PF13406">
    <property type="entry name" value="SLT_2"/>
    <property type="match status" value="1"/>
</dbReference>
<dbReference type="SUPFAM" id="SSF53955">
    <property type="entry name" value="Lysozyme-like"/>
    <property type="match status" value="1"/>
</dbReference>
<feature type="region of interest" description="Disordered" evidence="1">
    <location>
        <begin position="306"/>
        <end position="475"/>
    </location>
</feature>
<dbReference type="PANTHER" id="PTHR30163:SF8">
    <property type="entry name" value="LYTIC MUREIN TRANSGLYCOSYLASE"/>
    <property type="match status" value="1"/>
</dbReference>
<organism evidence="3 4">
    <name type="scientific">Saccharopolyspora endophytica</name>
    <dbReference type="NCBI Taxonomy" id="543886"/>
    <lineage>
        <taxon>Bacteria</taxon>
        <taxon>Bacillati</taxon>
        <taxon>Actinomycetota</taxon>
        <taxon>Actinomycetes</taxon>
        <taxon>Pseudonocardiales</taxon>
        <taxon>Pseudonocardiaceae</taxon>
        <taxon>Saccharopolyspora</taxon>
    </lineage>
</organism>
<dbReference type="EC" id="2.4.-.-" evidence="3"/>
<protein>
    <submittedName>
        <fullName evidence="3">Lytic murein transglycosylase</fullName>
        <ecNumber evidence="3">2.4.-.-</ecNumber>
    </submittedName>
</protein>
<feature type="region of interest" description="Disordered" evidence="1">
    <location>
        <begin position="493"/>
        <end position="534"/>
    </location>
</feature>
<feature type="compositionally biased region" description="Low complexity" evidence="1">
    <location>
        <begin position="366"/>
        <end position="463"/>
    </location>
</feature>
<gene>
    <name evidence="3" type="ORF">KBO27_17390</name>
</gene>
<keyword evidence="4" id="KW-1185">Reference proteome</keyword>
<dbReference type="CDD" id="cd13399">
    <property type="entry name" value="Slt35-like"/>
    <property type="match status" value="1"/>
</dbReference>
<keyword evidence="3" id="KW-0808">Transferase</keyword>
<name>A0ABS5DHG6_9PSEU</name>
<feature type="domain" description="Transglycosylase SLT" evidence="2">
    <location>
        <begin position="187"/>
        <end position="230"/>
    </location>
</feature>
<keyword evidence="3" id="KW-0328">Glycosyltransferase</keyword>
<reference evidence="3 4" key="1">
    <citation type="submission" date="2021-04" db="EMBL/GenBank/DDBJ databases">
        <title>Whole-genome sequencing of Saccharopolyspora endophytica KCTC 19397.</title>
        <authorList>
            <person name="Ay H."/>
            <person name="Saygin H."/>
            <person name="Sahin N."/>
        </authorList>
    </citation>
    <scope>NUCLEOTIDE SEQUENCE [LARGE SCALE GENOMIC DNA]</scope>
    <source>
        <strain evidence="3 4">KCTC 19397</strain>
    </source>
</reference>